<reference evidence="3" key="1">
    <citation type="submission" date="2017-05" db="EMBL/GenBank/DDBJ databases">
        <authorList>
            <person name="Ray J."/>
            <person name="Price M."/>
            <person name="Deutschbauer A."/>
        </authorList>
    </citation>
    <scope>NUCLEOTIDE SEQUENCE [LARGE SCALE GENOMIC DNA]</scope>
    <source>
        <strain evidence="3">DSM 19842</strain>
    </source>
</reference>
<dbReference type="InterPro" id="IPR022298">
    <property type="entry name" value="Conjug_transposon_TraN"/>
</dbReference>
<feature type="signal peptide" evidence="1">
    <location>
        <begin position="1"/>
        <end position="21"/>
    </location>
</feature>
<keyword evidence="3" id="KW-1185">Reference proteome</keyword>
<organism evidence="2 3">
    <name type="scientific">Pontibacter actiniarum</name>
    <dbReference type="NCBI Taxonomy" id="323450"/>
    <lineage>
        <taxon>Bacteria</taxon>
        <taxon>Pseudomonadati</taxon>
        <taxon>Bacteroidota</taxon>
        <taxon>Cytophagia</taxon>
        <taxon>Cytophagales</taxon>
        <taxon>Hymenobacteraceae</taxon>
        <taxon>Pontibacter</taxon>
    </lineage>
</organism>
<dbReference type="RefSeq" id="WP_025606796.1">
    <property type="nucleotide sequence ID" value="NZ_CP021235.1"/>
</dbReference>
<protein>
    <submittedName>
        <fullName evidence="2">Conjugative transposon protein TraN</fullName>
    </submittedName>
</protein>
<gene>
    <name evidence="2" type="ORF">CA264_09935</name>
</gene>
<proteinExistence type="predicted"/>
<evidence type="ECO:0000256" key="1">
    <source>
        <dbReference type="SAM" id="SignalP"/>
    </source>
</evidence>
<name>A0A1X9YSD0_9BACT</name>
<dbReference type="EMBL" id="CP021235">
    <property type="protein sequence ID" value="ARS35734.1"/>
    <property type="molecule type" value="Genomic_DNA"/>
</dbReference>
<dbReference type="STRING" id="709015.GCA_000472485_02008"/>
<dbReference type="Proteomes" id="UP000266292">
    <property type="component" value="Chromosome"/>
</dbReference>
<dbReference type="KEGG" id="pact:CA264_09935"/>
<dbReference type="Pfam" id="PF13595">
    <property type="entry name" value="DUF4138"/>
    <property type="match status" value="1"/>
</dbReference>
<dbReference type="NCBIfam" id="TIGR03780">
    <property type="entry name" value="Bac_Flav_CT_N"/>
    <property type="match status" value="1"/>
</dbReference>
<accession>A0A1X9YSD0</accession>
<dbReference type="AlphaFoldDB" id="A0A1X9YSD0"/>
<dbReference type="OrthoDB" id="1038500at2"/>
<evidence type="ECO:0000313" key="3">
    <source>
        <dbReference type="Proteomes" id="UP000266292"/>
    </source>
</evidence>
<feature type="chain" id="PRO_5010997305" evidence="1">
    <location>
        <begin position="22"/>
        <end position="281"/>
    </location>
</feature>
<evidence type="ECO:0000313" key="2">
    <source>
        <dbReference type="EMBL" id="ARS35734.1"/>
    </source>
</evidence>
<keyword evidence="1" id="KW-0732">Signal</keyword>
<sequence>MKKNNFLLAFLWLLTASQAFSQTGLRAVRGTALPVCQLTVSPNKTTHLVFPFAVQSVDRGSGDILVQQAAPAENMLRVKAASAGFRQTSLTVLTADGSLYTFVVSYAPEPGALSLQLPRLPLSAAPVAFLPGKANRAVLERDAACVAATAGGKHRTARSGGMRLQVGQFHIRGEVLYCQFRIRNSTSTRYNLDQFRFYVRDRQGRRRTASQELELKPLYIHGAGAVEGHTERVLVVALPKVTLPDKKYLVVELMERNGGRHLQLKLSSRLLLQAKAFDQVD</sequence>